<accession>A0A7G5DXP8</accession>
<feature type="domain" description="NADP-dependent oxidoreductase" evidence="1">
    <location>
        <begin position="8"/>
        <end position="289"/>
    </location>
</feature>
<dbReference type="EMBL" id="CP058555">
    <property type="protein sequence ID" value="QMV66523.1"/>
    <property type="molecule type" value="Genomic_DNA"/>
</dbReference>
<name>A0A7G5DXP8_9SPHI</name>
<dbReference type="SUPFAM" id="SSF51430">
    <property type="entry name" value="NAD(P)-linked oxidoreductase"/>
    <property type="match status" value="1"/>
</dbReference>
<dbReference type="GO" id="GO:0005829">
    <property type="term" value="C:cytosol"/>
    <property type="evidence" value="ECO:0007669"/>
    <property type="project" value="TreeGrafter"/>
</dbReference>
<evidence type="ECO:0000259" key="1">
    <source>
        <dbReference type="Pfam" id="PF00248"/>
    </source>
</evidence>
<dbReference type="InterPro" id="IPR036812">
    <property type="entry name" value="NAD(P)_OxRdtase_dom_sf"/>
</dbReference>
<keyword evidence="3" id="KW-1185">Reference proteome</keyword>
<organism evidence="2 3">
    <name type="scientific">Sphingobacterium paramultivorum</name>
    <dbReference type="NCBI Taxonomy" id="2886510"/>
    <lineage>
        <taxon>Bacteria</taxon>
        <taxon>Pseudomonadati</taxon>
        <taxon>Bacteroidota</taxon>
        <taxon>Sphingobacteriia</taxon>
        <taxon>Sphingobacteriales</taxon>
        <taxon>Sphingobacteriaceae</taxon>
        <taxon>Sphingobacterium</taxon>
    </lineage>
</organism>
<sequence length="298" mass="32587">MRDPGIDKIIVGTAGLGGVWGAVESEESIQAIHEALSCGIGALDTAPAYGDAEYLVGQALSQWNGTKPAISTKVGRLKSYVATEAQYDYTTIGMQRSVEESLKTLGLAQVDVLFLHEPAVLTADIAGRVVSDMRGFKEQGLAKKIGVGGNPPSWFMPYLIEGQFDVLMEYNLLNACNIEALHSSIPVCEQNGMEYYAASPLNMGLLGRKFQDFSLVVPQWLDVLTVEQARRIQTIAERYNVSLDVLALRFLLNIDASFKMVIGAANQRELHSSLSAINQGILPIDIYNEILQTFNDNR</sequence>
<evidence type="ECO:0000313" key="2">
    <source>
        <dbReference type="EMBL" id="QMV66523.1"/>
    </source>
</evidence>
<dbReference type="Pfam" id="PF00248">
    <property type="entry name" value="Aldo_ket_red"/>
    <property type="match status" value="1"/>
</dbReference>
<dbReference type="InterPro" id="IPR023210">
    <property type="entry name" value="NADP_OxRdtase_dom"/>
</dbReference>
<dbReference type="Proteomes" id="UP000515450">
    <property type="component" value="Chromosome"/>
</dbReference>
<reference evidence="2 3" key="1">
    <citation type="journal article" date="2020" name="G3 (Bethesda)">
        <title>CeMbio - The Caenorhabditis elegans Microbiome Resource.</title>
        <authorList>
            <person name="Dirksen P."/>
            <person name="Assie A."/>
            <person name="Zimmermann J."/>
            <person name="Zhang F."/>
            <person name="Tietje A.M."/>
            <person name="Marsh S.A."/>
            <person name="Felix M.A."/>
            <person name="Shapira M."/>
            <person name="Kaleta C."/>
            <person name="Schulenburg H."/>
            <person name="Samuel B."/>
        </authorList>
    </citation>
    <scope>NUCLEOTIDE SEQUENCE [LARGE SCALE GENOMIC DNA]</scope>
    <source>
        <strain evidence="2 3">BIGb0170</strain>
    </source>
</reference>
<dbReference type="InterPro" id="IPR020471">
    <property type="entry name" value="AKR"/>
</dbReference>
<dbReference type="CDD" id="cd19090">
    <property type="entry name" value="AKR_AKR15A-like"/>
    <property type="match status" value="1"/>
</dbReference>
<gene>
    <name evidence="2" type="ORF">HS960_02125</name>
</gene>
<dbReference type="PANTHER" id="PTHR42686:SF1">
    <property type="entry name" value="GH17980P-RELATED"/>
    <property type="match status" value="1"/>
</dbReference>
<dbReference type="RefSeq" id="WP_182331145.1">
    <property type="nucleotide sequence ID" value="NZ_CP058555.1"/>
</dbReference>
<evidence type="ECO:0000313" key="3">
    <source>
        <dbReference type="Proteomes" id="UP000515450"/>
    </source>
</evidence>
<dbReference type="PANTHER" id="PTHR42686">
    <property type="entry name" value="GH17980P-RELATED"/>
    <property type="match status" value="1"/>
</dbReference>
<dbReference type="Gene3D" id="3.20.20.100">
    <property type="entry name" value="NADP-dependent oxidoreductase domain"/>
    <property type="match status" value="1"/>
</dbReference>
<proteinExistence type="predicted"/>
<dbReference type="PRINTS" id="PR00069">
    <property type="entry name" value="ALDKETRDTASE"/>
</dbReference>
<protein>
    <submittedName>
        <fullName evidence="2">Aldo/keto reductase</fullName>
    </submittedName>
</protein>
<dbReference type="AlphaFoldDB" id="A0A7G5DXP8"/>
<dbReference type="GO" id="GO:0016491">
    <property type="term" value="F:oxidoreductase activity"/>
    <property type="evidence" value="ECO:0007669"/>
    <property type="project" value="InterPro"/>
</dbReference>